<evidence type="ECO:0000313" key="4">
    <source>
        <dbReference type="EMBL" id="KAJ8038911.1"/>
    </source>
</evidence>
<proteinExistence type="inferred from homology"/>
<keyword evidence="3" id="KW-0175">Coiled coil</keyword>
<dbReference type="GO" id="GO:0005737">
    <property type="term" value="C:cytoplasm"/>
    <property type="evidence" value="ECO:0007669"/>
    <property type="project" value="TreeGrafter"/>
</dbReference>
<sequence>MADALQKKFQEEVEKYQVAEKEFQKAVSARKQLDGQLNENNMVKEELLLLEADSKVYKMMGPVLVQQDLEEAKQNVNKRIEYISGEIKRHDSLIKELEKKQEDFREKLSKLQQDFQKAQAKQTGVAAKS</sequence>
<dbReference type="CDD" id="cd23161">
    <property type="entry name" value="Prefoldin_6"/>
    <property type="match status" value="1"/>
</dbReference>
<dbReference type="GO" id="GO:0006457">
    <property type="term" value="P:protein folding"/>
    <property type="evidence" value="ECO:0007669"/>
    <property type="project" value="InterPro"/>
</dbReference>
<evidence type="ECO:0000256" key="2">
    <source>
        <dbReference type="ARBA" id="ARBA00023186"/>
    </source>
</evidence>
<keyword evidence="2" id="KW-0143">Chaperone</keyword>
<dbReference type="InterPro" id="IPR002777">
    <property type="entry name" value="PFD_beta-like"/>
</dbReference>
<dbReference type="GO" id="GO:0051087">
    <property type="term" value="F:protein-folding chaperone binding"/>
    <property type="evidence" value="ECO:0007669"/>
    <property type="project" value="TreeGrafter"/>
</dbReference>
<organism evidence="4 5">
    <name type="scientific">Holothuria leucospilota</name>
    <name type="common">Black long sea cucumber</name>
    <name type="synonym">Mertensiothuria leucospilota</name>
    <dbReference type="NCBI Taxonomy" id="206669"/>
    <lineage>
        <taxon>Eukaryota</taxon>
        <taxon>Metazoa</taxon>
        <taxon>Echinodermata</taxon>
        <taxon>Eleutherozoa</taxon>
        <taxon>Echinozoa</taxon>
        <taxon>Holothuroidea</taxon>
        <taxon>Aspidochirotacea</taxon>
        <taxon>Aspidochirotida</taxon>
        <taxon>Holothuriidae</taxon>
        <taxon>Holothuria</taxon>
    </lineage>
</organism>
<dbReference type="OrthoDB" id="248120at2759"/>
<evidence type="ECO:0000256" key="3">
    <source>
        <dbReference type="SAM" id="Coils"/>
    </source>
</evidence>
<dbReference type="SUPFAM" id="SSF46579">
    <property type="entry name" value="Prefoldin"/>
    <property type="match status" value="1"/>
</dbReference>
<dbReference type="AlphaFoldDB" id="A0A9Q1HB71"/>
<evidence type="ECO:0000256" key="1">
    <source>
        <dbReference type="ARBA" id="ARBA00008045"/>
    </source>
</evidence>
<accession>A0A9Q1HB71</accession>
<comment type="similarity">
    <text evidence="1">Belongs to the prefoldin subunit beta family.</text>
</comment>
<dbReference type="PANTHER" id="PTHR21431:SF0">
    <property type="entry name" value="PREFOLDIN SUBUNIT 6"/>
    <property type="match status" value="1"/>
</dbReference>
<reference evidence="4" key="1">
    <citation type="submission" date="2021-10" db="EMBL/GenBank/DDBJ databases">
        <title>Tropical sea cucumber genome reveals ecological adaptation and Cuvierian tubules defense mechanism.</title>
        <authorList>
            <person name="Chen T."/>
        </authorList>
    </citation>
    <scope>NUCLEOTIDE SEQUENCE</scope>
    <source>
        <strain evidence="4">Nanhai2018</strain>
        <tissue evidence="4">Muscle</tissue>
    </source>
</reference>
<dbReference type="GO" id="GO:0051082">
    <property type="term" value="F:unfolded protein binding"/>
    <property type="evidence" value="ECO:0007669"/>
    <property type="project" value="InterPro"/>
</dbReference>
<protein>
    <submittedName>
        <fullName evidence="4">Prefoldin subunit 6</fullName>
    </submittedName>
</protein>
<evidence type="ECO:0000313" key="5">
    <source>
        <dbReference type="Proteomes" id="UP001152320"/>
    </source>
</evidence>
<dbReference type="InterPro" id="IPR009053">
    <property type="entry name" value="Prefoldin"/>
</dbReference>
<name>A0A9Q1HB71_HOLLE</name>
<keyword evidence="5" id="KW-1185">Reference proteome</keyword>
<dbReference type="Pfam" id="PF01920">
    <property type="entry name" value="Prefoldin_2"/>
    <property type="match status" value="1"/>
</dbReference>
<dbReference type="FunFam" id="1.10.287.370:FF:000003">
    <property type="entry name" value="Prefoldin subunit 6"/>
    <property type="match status" value="1"/>
</dbReference>
<dbReference type="Proteomes" id="UP001152320">
    <property type="component" value="Chromosome 7"/>
</dbReference>
<dbReference type="PANTHER" id="PTHR21431">
    <property type="entry name" value="PREFOLDIN SUBUNIT 6"/>
    <property type="match status" value="1"/>
</dbReference>
<dbReference type="GO" id="GO:0051131">
    <property type="term" value="P:chaperone-mediated protein complex assembly"/>
    <property type="evidence" value="ECO:0007669"/>
    <property type="project" value="TreeGrafter"/>
</dbReference>
<dbReference type="GO" id="GO:0016272">
    <property type="term" value="C:prefoldin complex"/>
    <property type="evidence" value="ECO:0007669"/>
    <property type="project" value="InterPro"/>
</dbReference>
<dbReference type="EMBL" id="JAIZAY010000007">
    <property type="protein sequence ID" value="KAJ8038911.1"/>
    <property type="molecule type" value="Genomic_DNA"/>
</dbReference>
<dbReference type="Gene3D" id="1.10.287.370">
    <property type="match status" value="1"/>
</dbReference>
<gene>
    <name evidence="4" type="ORF">HOLleu_16471</name>
</gene>
<comment type="caution">
    <text evidence="4">The sequence shown here is derived from an EMBL/GenBank/DDBJ whole genome shotgun (WGS) entry which is preliminary data.</text>
</comment>
<feature type="coiled-coil region" evidence="3">
    <location>
        <begin position="87"/>
        <end position="121"/>
    </location>
</feature>